<name>A0A9E7NFD3_9EURY</name>
<reference evidence="2" key="1">
    <citation type="submission" date="2022-06" db="EMBL/GenBank/DDBJ databases">
        <title>Diverse halophilic archaea isolated from saline environments.</title>
        <authorList>
            <person name="Cui H.-L."/>
        </authorList>
    </citation>
    <scope>NUCLEOTIDE SEQUENCE</scope>
    <source>
        <strain evidence="2">WLHS1</strain>
        <plasmid evidence="2">unnamed1</plasmid>
    </source>
</reference>
<geneLocation type="plasmid" evidence="2 3">
    <name>unnamed1</name>
</geneLocation>
<feature type="region of interest" description="Disordered" evidence="1">
    <location>
        <begin position="246"/>
        <end position="268"/>
    </location>
</feature>
<keyword evidence="3" id="KW-1185">Reference proteome</keyword>
<evidence type="ECO:0000313" key="2">
    <source>
        <dbReference type="EMBL" id="UTF55747.1"/>
    </source>
</evidence>
<dbReference type="RefSeq" id="WP_254161089.1">
    <property type="nucleotide sequence ID" value="NZ_CP100356.1"/>
</dbReference>
<evidence type="ECO:0000256" key="1">
    <source>
        <dbReference type="SAM" id="MobiDB-lite"/>
    </source>
</evidence>
<keyword evidence="2" id="KW-0614">Plasmid</keyword>
<dbReference type="AlphaFoldDB" id="A0A9E7NFD3"/>
<accession>A0A9E7NFD3</accession>
<dbReference type="KEGG" id="sawl:NGM29_18830"/>
<proteinExistence type="predicted"/>
<evidence type="ECO:0000313" key="3">
    <source>
        <dbReference type="Proteomes" id="UP001056855"/>
    </source>
</evidence>
<sequence>MPRDIRIVDSMTQPDDATGTTVITGSHGGISSGRYAASLSVSGVVFNDAGIGRNEAGIRSLPYLDDLGCPAAVVDNDTARIADGVDMAKHGSISRVNDIAADLGCEEGQNALDCAVTMHDGDIEPVSADADTDLTEVELDGGDVPVWAVDSIGLIAGRHEGAITIAGSHGERLAGEFETYVPTEIAGITLFDAGVGKDDAGIGRLATMNDRGIPAAAVDVDSAHIGDAVSAWEDGVLSHVNDSAASLGVEPGDTPQDFAKAVREDRGA</sequence>
<dbReference type="EMBL" id="CP100356">
    <property type="protein sequence ID" value="UTF55747.1"/>
    <property type="molecule type" value="Genomic_DNA"/>
</dbReference>
<dbReference type="GeneID" id="73292146"/>
<gene>
    <name evidence="2" type="ORF">NGM29_18830</name>
</gene>
<dbReference type="Proteomes" id="UP001056855">
    <property type="component" value="Plasmid unnamed1"/>
</dbReference>
<protein>
    <submittedName>
        <fullName evidence="2">Uncharacterized protein</fullName>
    </submittedName>
</protein>
<organism evidence="2 3">
    <name type="scientific">Natronosalvus rutilus</name>
    <dbReference type="NCBI Taxonomy" id="2953753"/>
    <lineage>
        <taxon>Archaea</taxon>
        <taxon>Methanobacteriati</taxon>
        <taxon>Methanobacteriota</taxon>
        <taxon>Stenosarchaea group</taxon>
        <taxon>Halobacteria</taxon>
        <taxon>Halobacteriales</taxon>
        <taxon>Natrialbaceae</taxon>
        <taxon>Natronosalvus</taxon>
    </lineage>
</organism>